<feature type="compositionally biased region" description="Basic and acidic residues" evidence="8">
    <location>
        <begin position="1686"/>
        <end position="1696"/>
    </location>
</feature>
<evidence type="ECO:0000256" key="5">
    <source>
        <dbReference type="ARBA" id="ARBA00022840"/>
    </source>
</evidence>
<evidence type="ECO:0000256" key="7">
    <source>
        <dbReference type="SAM" id="Coils"/>
    </source>
</evidence>
<feature type="compositionally biased region" description="Acidic residues" evidence="8">
    <location>
        <begin position="1119"/>
        <end position="1131"/>
    </location>
</feature>
<dbReference type="InterPro" id="IPR017441">
    <property type="entry name" value="Protein_kinase_ATP_BS"/>
</dbReference>
<dbReference type="InterPro" id="IPR011009">
    <property type="entry name" value="Kinase-like_dom_sf"/>
</dbReference>
<dbReference type="PROSITE" id="PS00108">
    <property type="entry name" value="PROTEIN_KINASE_ST"/>
    <property type="match status" value="1"/>
</dbReference>
<proteinExistence type="predicted"/>
<feature type="compositionally biased region" description="Gly residues" evidence="8">
    <location>
        <begin position="33"/>
        <end position="47"/>
    </location>
</feature>
<dbReference type="FunFam" id="3.30.200.20:FF:000042">
    <property type="entry name" value="Aurora kinase A"/>
    <property type="match status" value="1"/>
</dbReference>
<feature type="compositionally biased region" description="Basic and acidic residues" evidence="8">
    <location>
        <begin position="1221"/>
        <end position="1232"/>
    </location>
</feature>
<feature type="compositionally biased region" description="Acidic residues" evidence="8">
    <location>
        <begin position="768"/>
        <end position="778"/>
    </location>
</feature>
<feature type="region of interest" description="Disordered" evidence="8">
    <location>
        <begin position="1000"/>
        <end position="1025"/>
    </location>
</feature>
<feature type="binding site" evidence="6">
    <location>
        <position position="101"/>
    </location>
    <ligand>
        <name>ATP</name>
        <dbReference type="ChEBI" id="CHEBI:30616"/>
    </ligand>
</feature>
<organism evidence="10 11">
    <name type="scientific">Strongyloides venezuelensis</name>
    <name type="common">Threadworm</name>
    <dbReference type="NCBI Taxonomy" id="75913"/>
    <lineage>
        <taxon>Eukaryota</taxon>
        <taxon>Metazoa</taxon>
        <taxon>Ecdysozoa</taxon>
        <taxon>Nematoda</taxon>
        <taxon>Chromadorea</taxon>
        <taxon>Rhabditida</taxon>
        <taxon>Tylenchina</taxon>
        <taxon>Panagrolaimomorpha</taxon>
        <taxon>Strongyloidoidea</taxon>
        <taxon>Strongyloididae</taxon>
        <taxon>Strongyloides</taxon>
    </lineage>
</organism>
<dbReference type="GO" id="GO:0050321">
    <property type="term" value="F:tau-protein kinase activity"/>
    <property type="evidence" value="ECO:0007669"/>
    <property type="project" value="TreeGrafter"/>
</dbReference>
<dbReference type="STRING" id="75913.A0A0K0FBS6"/>
<reference evidence="10" key="1">
    <citation type="submission" date="2014-07" db="EMBL/GenBank/DDBJ databases">
        <authorList>
            <person name="Martin A.A"/>
            <person name="De Silva N."/>
        </authorList>
    </citation>
    <scope>NUCLEOTIDE SEQUENCE</scope>
</reference>
<dbReference type="GO" id="GO:0005524">
    <property type="term" value="F:ATP binding"/>
    <property type="evidence" value="ECO:0007669"/>
    <property type="project" value="UniProtKB-UniRule"/>
</dbReference>
<feature type="compositionally biased region" description="Polar residues" evidence="8">
    <location>
        <begin position="1137"/>
        <end position="1174"/>
    </location>
</feature>
<feature type="domain" description="Protein kinase" evidence="9">
    <location>
        <begin position="68"/>
        <end position="319"/>
    </location>
</feature>
<evidence type="ECO:0000256" key="6">
    <source>
        <dbReference type="PROSITE-ProRule" id="PRU10141"/>
    </source>
</evidence>
<feature type="region of interest" description="Disordered" evidence="8">
    <location>
        <begin position="1"/>
        <end position="62"/>
    </location>
</feature>
<dbReference type="Proteomes" id="UP000035680">
    <property type="component" value="Unassembled WGS sequence"/>
</dbReference>
<feature type="compositionally biased region" description="Polar residues" evidence="8">
    <location>
        <begin position="1211"/>
        <end position="1220"/>
    </location>
</feature>
<feature type="region of interest" description="Disordered" evidence="8">
    <location>
        <begin position="1285"/>
        <end position="1320"/>
    </location>
</feature>
<feature type="compositionally biased region" description="Basic and acidic residues" evidence="8">
    <location>
        <begin position="410"/>
        <end position="432"/>
    </location>
</feature>
<feature type="region of interest" description="Disordered" evidence="8">
    <location>
        <begin position="1564"/>
        <end position="1709"/>
    </location>
</feature>
<evidence type="ECO:0000256" key="3">
    <source>
        <dbReference type="ARBA" id="ARBA00022741"/>
    </source>
</evidence>
<dbReference type="PROSITE" id="PS00107">
    <property type="entry name" value="PROTEIN_KINASE_ATP"/>
    <property type="match status" value="1"/>
</dbReference>
<name>A0A0K0FBS6_STRVS</name>
<evidence type="ECO:0000256" key="8">
    <source>
        <dbReference type="SAM" id="MobiDB-lite"/>
    </source>
</evidence>
<protein>
    <submittedName>
        <fullName evidence="11">Protein kinase domain-containing protein</fullName>
    </submittedName>
</protein>
<feature type="region of interest" description="Disordered" evidence="8">
    <location>
        <begin position="862"/>
        <end position="887"/>
    </location>
</feature>
<dbReference type="FunFam" id="1.10.510.10:FF:000389">
    <property type="entry name" value="Uncharacterized protein, isoform E"/>
    <property type="match status" value="1"/>
</dbReference>
<dbReference type="InterPro" id="IPR008271">
    <property type="entry name" value="Ser/Thr_kinase_AS"/>
</dbReference>
<feature type="compositionally biased region" description="Basic and acidic residues" evidence="8">
    <location>
        <begin position="1103"/>
        <end position="1118"/>
    </location>
</feature>
<feature type="compositionally biased region" description="Low complexity" evidence="8">
    <location>
        <begin position="1299"/>
        <end position="1311"/>
    </location>
</feature>
<dbReference type="PANTHER" id="PTHR24346:SF93">
    <property type="entry name" value="NUAK FAMILY SNF1-LIKE KINASE 1"/>
    <property type="match status" value="1"/>
</dbReference>
<dbReference type="GO" id="GO:0000226">
    <property type="term" value="P:microtubule cytoskeleton organization"/>
    <property type="evidence" value="ECO:0007669"/>
    <property type="project" value="TreeGrafter"/>
</dbReference>
<feature type="compositionally biased region" description="Polar residues" evidence="8">
    <location>
        <begin position="867"/>
        <end position="887"/>
    </location>
</feature>
<keyword evidence="10" id="KW-1185">Reference proteome</keyword>
<feature type="compositionally biased region" description="Polar residues" evidence="8">
    <location>
        <begin position="1063"/>
        <end position="1079"/>
    </location>
</feature>
<evidence type="ECO:0000313" key="11">
    <source>
        <dbReference type="WBParaSite" id="SVE_0628900.1"/>
    </source>
</evidence>
<feature type="compositionally biased region" description="Polar residues" evidence="8">
    <location>
        <begin position="504"/>
        <end position="525"/>
    </location>
</feature>
<evidence type="ECO:0000256" key="1">
    <source>
        <dbReference type="ARBA" id="ARBA00022527"/>
    </source>
</evidence>
<feature type="region of interest" description="Disordered" evidence="8">
    <location>
        <begin position="482"/>
        <end position="557"/>
    </location>
</feature>
<dbReference type="PROSITE" id="PS50011">
    <property type="entry name" value="PROTEIN_KINASE_DOM"/>
    <property type="match status" value="1"/>
</dbReference>
<feature type="compositionally biased region" description="Basic and acidic residues" evidence="8">
    <location>
        <begin position="1627"/>
        <end position="1647"/>
    </location>
</feature>
<keyword evidence="7" id="KW-0175">Coiled coil</keyword>
<feature type="coiled-coil region" evidence="7">
    <location>
        <begin position="807"/>
        <end position="841"/>
    </location>
</feature>
<dbReference type="GO" id="GO:0035556">
    <property type="term" value="P:intracellular signal transduction"/>
    <property type="evidence" value="ECO:0007669"/>
    <property type="project" value="TreeGrafter"/>
</dbReference>
<feature type="compositionally biased region" description="Polar residues" evidence="8">
    <location>
        <begin position="1878"/>
        <end position="1908"/>
    </location>
</feature>
<evidence type="ECO:0000256" key="4">
    <source>
        <dbReference type="ARBA" id="ARBA00022777"/>
    </source>
</evidence>
<keyword evidence="5 6" id="KW-0067">ATP-binding</keyword>
<dbReference type="Pfam" id="PF00069">
    <property type="entry name" value="Pkinase"/>
    <property type="match status" value="1"/>
</dbReference>
<feature type="compositionally biased region" description="Low complexity" evidence="8">
    <location>
        <begin position="1194"/>
        <end position="1205"/>
    </location>
</feature>
<dbReference type="GO" id="GO:0005737">
    <property type="term" value="C:cytoplasm"/>
    <property type="evidence" value="ECO:0007669"/>
    <property type="project" value="TreeGrafter"/>
</dbReference>
<feature type="region of interest" description="Disordered" evidence="8">
    <location>
        <begin position="654"/>
        <end position="689"/>
    </location>
</feature>
<dbReference type="PANTHER" id="PTHR24346">
    <property type="entry name" value="MAP/MICROTUBULE AFFINITY-REGULATING KINASE"/>
    <property type="match status" value="1"/>
</dbReference>
<dbReference type="WBParaSite" id="SVE_0628900.1">
    <property type="protein sequence ID" value="SVE_0628900.1"/>
    <property type="gene ID" value="SVE_0628900"/>
</dbReference>
<keyword evidence="1" id="KW-0723">Serine/threonine-protein kinase</keyword>
<evidence type="ECO:0000256" key="2">
    <source>
        <dbReference type="ARBA" id="ARBA00022679"/>
    </source>
</evidence>
<feature type="region of interest" description="Disordered" evidence="8">
    <location>
        <begin position="383"/>
        <end position="432"/>
    </location>
</feature>
<dbReference type="SUPFAM" id="SSF56112">
    <property type="entry name" value="Protein kinase-like (PK-like)"/>
    <property type="match status" value="1"/>
</dbReference>
<feature type="compositionally biased region" description="Low complexity" evidence="8">
    <location>
        <begin position="10"/>
        <end position="23"/>
    </location>
</feature>
<reference evidence="11" key="2">
    <citation type="submission" date="2015-08" db="UniProtKB">
        <authorList>
            <consortium name="WormBaseParasite"/>
        </authorList>
    </citation>
    <scope>IDENTIFICATION</scope>
</reference>
<keyword evidence="2" id="KW-0808">Transferase</keyword>
<feature type="compositionally biased region" description="Polar residues" evidence="8">
    <location>
        <begin position="1916"/>
        <end position="1926"/>
    </location>
</feature>
<feature type="region of interest" description="Disordered" evidence="8">
    <location>
        <begin position="1878"/>
        <end position="1935"/>
    </location>
</feature>
<evidence type="ECO:0000259" key="9">
    <source>
        <dbReference type="PROSITE" id="PS50011"/>
    </source>
</evidence>
<dbReference type="Gene3D" id="1.10.510.10">
    <property type="entry name" value="Transferase(Phosphotransferase) domain 1"/>
    <property type="match status" value="1"/>
</dbReference>
<feature type="compositionally biased region" description="Polar residues" evidence="8">
    <location>
        <begin position="535"/>
        <end position="553"/>
    </location>
</feature>
<accession>A0A0K0FBS6</accession>
<feature type="region of interest" description="Disordered" evidence="8">
    <location>
        <begin position="768"/>
        <end position="792"/>
    </location>
</feature>
<evidence type="ECO:0000313" key="10">
    <source>
        <dbReference type="Proteomes" id="UP000035680"/>
    </source>
</evidence>
<sequence length="1935" mass="219294">MTLGSGGHGASSRSNSRNNYRAGKYSTSRMKLTGGGSSIAGTGGTHPLGGHPLKSADQSKRQDIKHRFEITKKLGSGTYGKVSLAYDHKTEREVAVKLIKKSAIENKADLIRIRREIRIMSALQHPNIIQIYEVFENKDKIILVMEYACGGELYDYVSKYGSLQEHEARRIFRQITSAVLYCHKHKVAHRDLKLENILLDTDNNAKIADFGLSNYFDDKRLLTTFCGSPLYASPEIINGTPYKGPEVDCWSLGILLYTLVYGSMPFDGRDFNRMVRQIKRGAYYEPDTPSTASMLIRNMLRVNPDRRADIDDIASHWWLNLEENMPVIQELPENQITDHTPLTEREETMVVQDLADETDVFMEFGHLSSETRKKIEEFRRRRKEAEEYNENSPIKPPKAKKLNGNDEPEMTSKEKSLRDTEGNEEKVEEVEKFEKVENEVKNTEIKEEKDRDSPAVKLDDLFDPLERLRQLENRLNTNRTVTNKLDKNIRKKSRSRSEKISDNECISSSNNISLTNQAPAFTSISESKEQRRNESLTNNSLVQRNSNVNASPSRTREWSNQEIDSLNMLMNQVLEQMEKGPVSLNTVARIKAHPHYDQRPMVKELLESILAAQPPSVQKQASKIIQQQSEDIIRKQISGNTMSSTLRNKEKNKEIIPNEQLSGSGKKASNIPLPSEKSMIPNRPNPFENEEVDNKLHIKVSTKNNSEKHKLESGHRPWHSVEVGFESDNTDEKNSDNESEVDMVIDESSKKKTIINNDVTEVTVQDTSFEDATDDETQLSEATLHTEKTPESRKIAVPEAINEGSETDHASELEDEMDEEYDEEEEELDSDIEELADVVEQTVSSASNDRDKDIHITIDGSDFLTKPYNSRQSGKMTHGSSQDIQESDSLLSNNKSIEQNNLKTPIQDSNYLNTFDRGLIKRQSKGKYQLNHVDLYGRGVSTESETPSMFQQKRRIGGPQPPVEQCPILFDKVSIQCPKGEYSSKYPINMNRRETAISSVKQDFGSTKKSNKPISRTNETVKNDAPATTFTAKKYIMQYPNKLEDSDDERINEKIIRERRQQSVKVQSTQVINGKSGNQSRVSSLPPRSPPLERSIEGDSEYENQKSDKDTNNERTDSEIEEENDTEEYDEEFHPSYKQTSNILGFKTTENNGFKDNPSIHINNQPASYKSPTLNNKMQNQQKIYTSQAQNSLKNTNKNEANSNNARKKYATNSSLQNNNKSKEFALNKTSKDSSSSPSGGNDEYNGMQKWETAAAYIRRKNRERRQRNQTIAITEEAYLRAKASFGQRSTEHVESSEDSLPSSPSHHTPTGYTYDNNHISGEQNLRYGMGQMSINRPYSSGYNYPSVSGNPGYTGSCSPYSSKKHDDYHFTHSNPHYSGVSYIQNPQYGGYRDQYKSRGIDRRKSFHELTPEKDYSDDQFGNNFGFDRYRYSPNIQQYQQANTNPKHYEDEFSASSHWSSDSKRYPSSYQMRIDSDIRGYGSNNIRPLCNNWNNNSLFSPYGYERDRSIGNYVSTAGIGGYRSTRHDDSYNYPKRNNYDNDTRLGGYGHYDYNSTFSSPYSIHPSTNIMGYNNKGDGEERSSTKEGLFSRLKPVTKRVASVLGDKKNRPRSQSNDRKFSASGRSGTSEDHPELNRHTTPELSDKSSEYPYLNFHDSSTGGLPRMVIPKEPDINMTPGRGILKNKPSSEVETRKDSNSSTGGPASGVKNMLSRLRRRISFDKNVSPTQTSRVSAPITYQNTFIGKVGASCDEDRRSHNFEVYDVETAARKRQLSNINRRRTCDIRMGPDGKFITNTSYGGTDDDYKRPRSPIEKIKSFFRKAPKEHSIGSSNTGSGIGGKSTAYDYSGGYCRHDGNSSIGSASSSRYTSGTDKIFGSFPTSSNSSRLTTNHGSSQYNNQANKYTSGMSSLPYAPGGSSSRYMPSSRNWHDDTHHY</sequence>
<dbReference type="SMART" id="SM00220">
    <property type="entry name" value="S_TKc"/>
    <property type="match status" value="1"/>
</dbReference>
<dbReference type="InterPro" id="IPR000719">
    <property type="entry name" value="Prot_kinase_dom"/>
</dbReference>
<keyword evidence="4" id="KW-0418">Kinase</keyword>
<feature type="region of interest" description="Disordered" evidence="8">
    <location>
        <begin position="1057"/>
        <end position="1174"/>
    </location>
</feature>
<keyword evidence="3 6" id="KW-0547">Nucleotide-binding</keyword>
<feature type="region of interest" description="Disordered" evidence="8">
    <location>
        <begin position="1188"/>
        <end position="1248"/>
    </location>
</feature>